<evidence type="ECO:0000256" key="1">
    <source>
        <dbReference type="SAM" id="MobiDB-lite"/>
    </source>
</evidence>
<reference evidence="2" key="1">
    <citation type="submission" date="2009-05" db="EMBL/GenBank/DDBJ databases">
        <title>Oryza sativa Japonica Group genomic DNA, chromosome 6, BAC clone:KMK0024M20, cultivar:Khau Mac Kho.</title>
        <authorList>
            <person name="Matsumoto T."/>
            <person name="Wu J."/>
            <person name="Kanamori H."/>
        </authorList>
    </citation>
    <scope>NUCLEOTIDE SEQUENCE</scope>
</reference>
<gene>
    <name evidence="2" type="primary">SYUU0025A11.27</name>
</gene>
<organism evidence="2">
    <name type="scientific">Oryza sativa subsp. indica</name>
    <name type="common">Rice</name>
    <dbReference type="NCBI Taxonomy" id="39946"/>
    <lineage>
        <taxon>Eukaryota</taxon>
        <taxon>Viridiplantae</taxon>
        <taxon>Streptophyta</taxon>
        <taxon>Embryophyta</taxon>
        <taxon>Tracheophyta</taxon>
        <taxon>Spermatophyta</taxon>
        <taxon>Magnoliopsida</taxon>
        <taxon>Liliopsida</taxon>
        <taxon>Poales</taxon>
        <taxon>Poaceae</taxon>
        <taxon>BOP clade</taxon>
        <taxon>Oryzoideae</taxon>
        <taxon>Oryzeae</taxon>
        <taxon>Oryzinae</taxon>
        <taxon>Oryza</taxon>
        <taxon>Oryza sativa</taxon>
    </lineage>
</organism>
<dbReference type="AlphaFoldDB" id="A0A1V1H132"/>
<sequence length="150" mass="17123">MARETPPAATPRHRHVGVVATWDEVESRDIARSFARCPARATRLAAPRRDATRRAPPIINTTRARARPARRLVVSAVRSPQHTSATAARKKGATIGKVFGWRRKEGKKRKRKEKKRSCFWGVVLWRAEKEGLSCLIQRTVQQRLDRWVPS</sequence>
<accession>A0A1V1H132</accession>
<feature type="region of interest" description="Disordered" evidence="1">
    <location>
        <begin position="45"/>
        <end position="66"/>
    </location>
</feature>
<proteinExistence type="predicted"/>
<dbReference type="EMBL" id="AP011451">
    <property type="protein sequence ID" value="BAX24618.1"/>
    <property type="molecule type" value="Genomic_DNA"/>
</dbReference>
<protein>
    <submittedName>
        <fullName evidence="2">Uncharacterized protein</fullName>
    </submittedName>
</protein>
<evidence type="ECO:0000313" key="2">
    <source>
        <dbReference type="EMBL" id="BAX24618.1"/>
    </source>
</evidence>
<name>A0A1V1H132_ORYSI</name>